<evidence type="ECO:0000256" key="1">
    <source>
        <dbReference type="ARBA" id="ARBA00005189"/>
    </source>
</evidence>
<dbReference type="PANTHER" id="PTHR10434">
    <property type="entry name" value="1-ACYL-SN-GLYCEROL-3-PHOSPHATE ACYLTRANSFERASE"/>
    <property type="match status" value="1"/>
</dbReference>
<dbReference type="SUPFAM" id="SSF69593">
    <property type="entry name" value="Glycerol-3-phosphate (1)-acyltransferase"/>
    <property type="match status" value="1"/>
</dbReference>
<sequence length="187" mass="21226">MWKSLARFIFWIGGWKIVGDMPKNLKRAVMIAAPHTSNWDFIYARAAFFLMDVPVRFTIKKEWVDSPLGGLMKSLGAIAIDRSPKNKGEQKKSMVDAMADLFDENEELVILITPEGTRGYVEKWRSGFYHIAQKANVPILMGYLDFKKKEAGIGGEIIPSGNYDQDLEKIMGFYKNITAKHPHKGVK</sequence>
<feature type="domain" description="Phospholipid/glycerol acyltransferase" evidence="4">
    <location>
        <begin position="29"/>
        <end position="144"/>
    </location>
</feature>
<keyword evidence="2" id="KW-0808">Transferase</keyword>
<evidence type="ECO:0000259" key="4">
    <source>
        <dbReference type="SMART" id="SM00563"/>
    </source>
</evidence>
<reference evidence="5" key="1">
    <citation type="submission" date="2023-07" db="EMBL/GenBank/DDBJ databases">
        <title>Genomic Encyclopedia of Type Strains, Phase IV (KMG-IV): sequencing the most valuable type-strain genomes for metagenomic binning, comparative biology and taxonomic classification.</title>
        <authorList>
            <person name="Goeker M."/>
        </authorList>
    </citation>
    <scope>NUCLEOTIDE SEQUENCE</scope>
    <source>
        <strain evidence="5">DSM 26174</strain>
    </source>
</reference>
<dbReference type="Proteomes" id="UP001185092">
    <property type="component" value="Unassembled WGS sequence"/>
</dbReference>
<comment type="caution">
    <text evidence="5">The sequence shown here is derived from an EMBL/GenBank/DDBJ whole genome shotgun (WGS) entry which is preliminary data.</text>
</comment>
<organism evidence="5 6">
    <name type="scientific">Aureibacter tunicatorum</name>
    <dbReference type="NCBI Taxonomy" id="866807"/>
    <lineage>
        <taxon>Bacteria</taxon>
        <taxon>Pseudomonadati</taxon>
        <taxon>Bacteroidota</taxon>
        <taxon>Cytophagia</taxon>
        <taxon>Cytophagales</taxon>
        <taxon>Persicobacteraceae</taxon>
        <taxon>Aureibacter</taxon>
    </lineage>
</organism>
<dbReference type="GO" id="GO:0006654">
    <property type="term" value="P:phosphatidic acid biosynthetic process"/>
    <property type="evidence" value="ECO:0007669"/>
    <property type="project" value="TreeGrafter"/>
</dbReference>
<protein>
    <submittedName>
        <fullName evidence="5">1-acyl-sn-glycerol-3-phosphate acyltransferase</fullName>
    </submittedName>
</protein>
<proteinExistence type="predicted"/>
<name>A0AAE4BQR2_9BACT</name>
<dbReference type="GO" id="GO:0003841">
    <property type="term" value="F:1-acylglycerol-3-phosphate O-acyltransferase activity"/>
    <property type="evidence" value="ECO:0007669"/>
    <property type="project" value="TreeGrafter"/>
</dbReference>
<keyword evidence="3 5" id="KW-0012">Acyltransferase</keyword>
<evidence type="ECO:0000313" key="6">
    <source>
        <dbReference type="Proteomes" id="UP001185092"/>
    </source>
</evidence>
<dbReference type="EMBL" id="JAVDQD010000002">
    <property type="protein sequence ID" value="MDR6239439.1"/>
    <property type="molecule type" value="Genomic_DNA"/>
</dbReference>
<evidence type="ECO:0000313" key="5">
    <source>
        <dbReference type="EMBL" id="MDR6239439.1"/>
    </source>
</evidence>
<evidence type="ECO:0000256" key="3">
    <source>
        <dbReference type="ARBA" id="ARBA00023315"/>
    </source>
</evidence>
<gene>
    <name evidence="5" type="ORF">HNQ88_002476</name>
</gene>
<dbReference type="RefSeq" id="WP_309939104.1">
    <property type="nucleotide sequence ID" value="NZ_AP025305.1"/>
</dbReference>
<dbReference type="InterPro" id="IPR002123">
    <property type="entry name" value="Plipid/glycerol_acylTrfase"/>
</dbReference>
<accession>A0AAE4BQR2</accession>
<dbReference type="PANTHER" id="PTHR10434:SF9">
    <property type="entry name" value="PHOSPHOLIPID_GLYCEROL ACYLTRANSFERASE DOMAIN-CONTAINING PROTEIN"/>
    <property type="match status" value="1"/>
</dbReference>
<dbReference type="SMART" id="SM00563">
    <property type="entry name" value="PlsC"/>
    <property type="match status" value="1"/>
</dbReference>
<keyword evidence="6" id="KW-1185">Reference proteome</keyword>
<comment type="pathway">
    <text evidence="1">Lipid metabolism.</text>
</comment>
<dbReference type="AlphaFoldDB" id="A0AAE4BQR2"/>
<dbReference type="Pfam" id="PF01553">
    <property type="entry name" value="Acyltransferase"/>
    <property type="match status" value="1"/>
</dbReference>
<evidence type="ECO:0000256" key="2">
    <source>
        <dbReference type="ARBA" id="ARBA00022679"/>
    </source>
</evidence>